<dbReference type="AlphaFoldDB" id="A0A7W6WKJ3"/>
<organism evidence="1 2">
    <name type="scientific">Roseospira goensis</name>
    <dbReference type="NCBI Taxonomy" id="391922"/>
    <lineage>
        <taxon>Bacteria</taxon>
        <taxon>Pseudomonadati</taxon>
        <taxon>Pseudomonadota</taxon>
        <taxon>Alphaproteobacteria</taxon>
        <taxon>Rhodospirillales</taxon>
        <taxon>Rhodospirillaceae</taxon>
        <taxon>Roseospira</taxon>
    </lineage>
</organism>
<proteinExistence type="predicted"/>
<sequence>MPDPGKDISDWDKTFTARWQAALKREFGTGNVAAHKLSACGLNPATVKSWIRKGGHPTIANLCLVARAAEDPSAFIVDVCGDEPWARELGVALQRRRMGSAEMALAVCRAGLADTPTEVLRVMAGPVRSYRYVTDEGTVTQSLDCPEEGARVMLGMKVTEGATADYVMRNMGWILLEEAADQPAVVHCYGLWVADAACNALVDLLEQEMPRQGAELRVFITDWVAMPCATLYQLAAELQRVRQMRRHAVDDARVGLAPEPAGTPTSERRALMEAPPSGGAFLRLWEQTGGVIDAALIHRIESSDLFDLGGVYGIQDHHFRVAYVGPKLRLPVGVTRERVTGLDVLEVQASRGYGAMLAAHFALAAHERAPVVHLVRVTSQRSYRRVSFPVFDHRGRKVVAVIGFSDARNTEST</sequence>
<protein>
    <submittedName>
        <fullName evidence="1">Uncharacterized protein</fullName>
    </submittedName>
</protein>
<evidence type="ECO:0000313" key="1">
    <source>
        <dbReference type="EMBL" id="MBB4285824.1"/>
    </source>
</evidence>
<name>A0A7W6WKJ3_9PROT</name>
<comment type="caution">
    <text evidence="1">The sequence shown here is derived from an EMBL/GenBank/DDBJ whole genome shotgun (WGS) entry which is preliminary data.</text>
</comment>
<reference evidence="1 2" key="1">
    <citation type="submission" date="2020-08" db="EMBL/GenBank/DDBJ databases">
        <title>Genome sequencing of Purple Non-Sulfur Bacteria from various extreme environments.</title>
        <authorList>
            <person name="Mayer M."/>
        </authorList>
    </citation>
    <scope>NUCLEOTIDE SEQUENCE [LARGE SCALE GENOMIC DNA]</scope>
    <source>
        <strain evidence="1 2">JA135</strain>
    </source>
</reference>
<gene>
    <name evidence="1" type="ORF">GGD88_001544</name>
</gene>
<dbReference type="Proteomes" id="UP000555728">
    <property type="component" value="Unassembled WGS sequence"/>
</dbReference>
<accession>A0A7W6WKJ3</accession>
<evidence type="ECO:0000313" key="2">
    <source>
        <dbReference type="Proteomes" id="UP000555728"/>
    </source>
</evidence>
<dbReference type="EMBL" id="JACIGI010000010">
    <property type="protein sequence ID" value="MBB4285824.1"/>
    <property type="molecule type" value="Genomic_DNA"/>
</dbReference>
<keyword evidence="2" id="KW-1185">Reference proteome</keyword>
<dbReference type="RefSeq" id="WP_184433701.1">
    <property type="nucleotide sequence ID" value="NZ_JACIGI010000010.1"/>
</dbReference>